<dbReference type="Gene3D" id="3.40.50.300">
    <property type="entry name" value="P-loop containing nucleotide triphosphate hydrolases"/>
    <property type="match status" value="1"/>
</dbReference>
<gene>
    <name evidence="9" type="ORF">ACFFHF_16360</name>
</gene>
<keyword evidence="7" id="KW-0175">Coiled coil</keyword>
<evidence type="ECO:0000256" key="7">
    <source>
        <dbReference type="SAM" id="Coils"/>
    </source>
</evidence>
<dbReference type="RefSeq" id="WP_160549691.1">
    <property type="nucleotide sequence ID" value="NZ_JBHLUU010000111.1"/>
</dbReference>
<keyword evidence="6 8" id="KW-0472">Membrane</keyword>
<comment type="caution">
    <text evidence="9">The sequence shown here is derived from an EMBL/GenBank/DDBJ whole genome shotgun (WGS) entry which is preliminary data.</text>
</comment>
<organism evidence="9 10">
    <name type="scientific">Robertmurraya beringensis</name>
    <dbReference type="NCBI Taxonomy" id="641660"/>
    <lineage>
        <taxon>Bacteria</taxon>
        <taxon>Bacillati</taxon>
        <taxon>Bacillota</taxon>
        <taxon>Bacilli</taxon>
        <taxon>Bacillales</taxon>
        <taxon>Bacillaceae</taxon>
        <taxon>Robertmurraya</taxon>
    </lineage>
</organism>
<keyword evidence="3" id="KW-1003">Cell membrane</keyword>
<comment type="similarity">
    <text evidence="2">Belongs to the VirD4/TraG family.</text>
</comment>
<dbReference type="InterPro" id="IPR027417">
    <property type="entry name" value="P-loop_NTPase"/>
</dbReference>
<comment type="subcellular location">
    <subcellularLocation>
        <location evidence="1">Cell membrane</location>
        <topology evidence="1">Multi-pass membrane protein</topology>
    </subcellularLocation>
</comment>
<dbReference type="CDD" id="cd01127">
    <property type="entry name" value="TrwB_TraG_TraD_VirD4"/>
    <property type="match status" value="1"/>
</dbReference>
<evidence type="ECO:0000256" key="5">
    <source>
        <dbReference type="ARBA" id="ARBA00022989"/>
    </source>
</evidence>
<reference evidence="9 10" key="1">
    <citation type="submission" date="2024-09" db="EMBL/GenBank/DDBJ databases">
        <authorList>
            <person name="Sun Q."/>
            <person name="Mori K."/>
        </authorList>
    </citation>
    <scope>NUCLEOTIDE SEQUENCE [LARGE SCALE GENOMIC DNA]</scope>
    <source>
        <strain evidence="9 10">CGMCC 1.9126</strain>
    </source>
</reference>
<dbReference type="Proteomes" id="UP001589738">
    <property type="component" value="Unassembled WGS sequence"/>
</dbReference>
<dbReference type="InterPro" id="IPR051539">
    <property type="entry name" value="T4SS-coupling_protein"/>
</dbReference>
<evidence type="ECO:0000313" key="10">
    <source>
        <dbReference type="Proteomes" id="UP001589738"/>
    </source>
</evidence>
<evidence type="ECO:0000256" key="3">
    <source>
        <dbReference type="ARBA" id="ARBA00022475"/>
    </source>
</evidence>
<evidence type="ECO:0000256" key="6">
    <source>
        <dbReference type="ARBA" id="ARBA00023136"/>
    </source>
</evidence>
<evidence type="ECO:0000313" key="9">
    <source>
        <dbReference type="EMBL" id="MFC0476776.1"/>
    </source>
</evidence>
<accession>A0ABV6KXR7</accession>
<feature type="transmembrane region" description="Helical" evidence="8">
    <location>
        <begin position="59"/>
        <end position="76"/>
    </location>
</feature>
<dbReference type="InterPro" id="IPR003688">
    <property type="entry name" value="TraG/VirD4"/>
</dbReference>
<name>A0ABV6KXR7_9BACI</name>
<protein>
    <submittedName>
        <fullName evidence="9">Type IV secretory system conjugative DNA transfer family protein</fullName>
    </submittedName>
</protein>
<feature type="coiled-coil region" evidence="7">
    <location>
        <begin position="833"/>
        <end position="884"/>
    </location>
</feature>
<dbReference type="PANTHER" id="PTHR37937">
    <property type="entry name" value="CONJUGATIVE TRANSFER: DNA TRANSPORT"/>
    <property type="match status" value="1"/>
</dbReference>
<evidence type="ECO:0000256" key="2">
    <source>
        <dbReference type="ARBA" id="ARBA00008806"/>
    </source>
</evidence>
<dbReference type="Pfam" id="PF02534">
    <property type="entry name" value="T4SS-DNA_transf"/>
    <property type="match status" value="1"/>
</dbReference>
<feature type="transmembrane region" description="Helical" evidence="8">
    <location>
        <begin position="142"/>
        <end position="162"/>
    </location>
</feature>
<feature type="transmembrane region" description="Helical" evidence="8">
    <location>
        <begin position="33"/>
        <end position="53"/>
    </location>
</feature>
<dbReference type="EMBL" id="JBHLUU010000111">
    <property type="protein sequence ID" value="MFC0476776.1"/>
    <property type="molecule type" value="Genomic_DNA"/>
</dbReference>
<evidence type="ECO:0000256" key="8">
    <source>
        <dbReference type="SAM" id="Phobius"/>
    </source>
</evidence>
<keyword evidence="5 8" id="KW-1133">Transmembrane helix</keyword>
<sequence>MKDKLLPKLPLITVTVLGTLSVFLTIRAMFNYLFLMVGQFLGSIPMFILFGDPTEPGRIGYWLSAAILIVGWLVSTKFKKFKTPKWRIAWFLNMALGMLFYFLWMVSAPVYNSLLPYLGNRITNMDVSNIWLAVAVGDTQTLLLTVMFIPTVVTLVSMMWLAGQYSQYSKDLNEAFWDFEFKNAHLQKLFKLEKKEHWPDVVLGPSSDTKELIVQPGRDRTLNNIIIGSIGTGKTAALVLPIINQDLHWMTRFINDYPNLYKREDYDSEEVKGMYLNGISVIEPSNDLCQKAFQLVKAHGIPEESVFYIDPTNPNTPSINPMQGPVDKVAEAFAMVVEGLAEDSGGGSDFFKQSERNHLKHYIYLLKLHDPEQEVTFDMLLKMYDNSNLVRNMHVKLKKRIPKQIDEIQDRDERNHWAIVKQIDEWFDNNLLPRTERGGSGSIPKLIAEGEYRGQQEFYDAKAEYVQGLRNILNDIGANPLIRRVLFGKSDFDFDRHLSSGGVLLVNTAKGEMAGLSNILGKLVLLSLQNAVFRRKPNTSTFHHIICDEFPDYIYAPFREFPAQSRKYKTVITVVAQTIAQLADKYGETYMHTLLGTLRHKMVYGDIPDFDAQLFSKIFGEEEKFEEGIQEQAVSPLQEKPMLRMGNTYSKKKEAILSPDGIIFQKPFQCAVKIVSENKPMKVVQIDANFVPKDEFQDAVVSVNEEAALVWLENRKGIVVQEESELLEEFQVLDEEEEIEKGEEKEPLLVFPVKEQPVDFHSMYESKESHIVVEDEKPSSRVIVPETATINDTSTPSVESKPVTIEEETIKVTEEDKPSEVKIEGKKPKISNLERRRAEVSALGKQQKQLEDELLNSLKDIQPIEEEEVETEKEEKEIIQEVKKEVAASVEPVKDEKGGPIRFTFKD</sequence>
<feature type="transmembrane region" description="Helical" evidence="8">
    <location>
        <begin position="88"/>
        <end position="111"/>
    </location>
</feature>
<feature type="transmembrane region" description="Helical" evidence="8">
    <location>
        <begin position="6"/>
        <end position="26"/>
    </location>
</feature>
<dbReference type="PANTHER" id="PTHR37937:SF1">
    <property type="entry name" value="CONJUGATIVE TRANSFER: DNA TRANSPORT"/>
    <property type="match status" value="1"/>
</dbReference>
<dbReference type="SUPFAM" id="SSF52540">
    <property type="entry name" value="P-loop containing nucleoside triphosphate hydrolases"/>
    <property type="match status" value="1"/>
</dbReference>
<evidence type="ECO:0000256" key="4">
    <source>
        <dbReference type="ARBA" id="ARBA00022692"/>
    </source>
</evidence>
<evidence type="ECO:0000256" key="1">
    <source>
        <dbReference type="ARBA" id="ARBA00004651"/>
    </source>
</evidence>
<proteinExistence type="inferred from homology"/>
<keyword evidence="10" id="KW-1185">Reference proteome</keyword>
<keyword evidence="4 8" id="KW-0812">Transmembrane</keyword>